<dbReference type="Pfam" id="PF00866">
    <property type="entry name" value="Ring_hydroxyl_B"/>
    <property type="match status" value="1"/>
</dbReference>
<organism evidence="3 4">
    <name type="scientific">Caballeronia glebae</name>
    <dbReference type="NCBI Taxonomy" id="1777143"/>
    <lineage>
        <taxon>Bacteria</taxon>
        <taxon>Pseudomonadati</taxon>
        <taxon>Pseudomonadota</taxon>
        <taxon>Betaproteobacteria</taxon>
        <taxon>Burkholderiales</taxon>
        <taxon>Burkholderiaceae</taxon>
        <taxon>Caballeronia</taxon>
    </lineage>
</organism>
<dbReference type="Proteomes" id="UP000054596">
    <property type="component" value="Unassembled WGS sequence"/>
</dbReference>
<dbReference type="GO" id="GO:0051213">
    <property type="term" value="F:dioxygenase activity"/>
    <property type="evidence" value="ECO:0007669"/>
    <property type="project" value="UniProtKB-KW"/>
</dbReference>
<name>A0A158AMQ7_9BURK</name>
<dbReference type="Gene3D" id="3.10.450.50">
    <property type="match status" value="1"/>
</dbReference>
<keyword evidence="4" id="KW-1185">Reference proteome</keyword>
<dbReference type="RefSeq" id="WP_086967569.1">
    <property type="nucleotide sequence ID" value="NZ_FCOJ02000015.1"/>
</dbReference>
<comment type="caution">
    <text evidence="3">The sequence shown here is derived from an EMBL/GenBank/DDBJ whole genome shotgun (WGS) entry which is preliminary data.</text>
</comment>
<dbReference type="OrthoDB" id="2674149at2"/>
<dbReference type="InterPro" id="IPR032710">
    <property type="entry name" value="NTF2-like_dom_sf"/>
</dbReference>
<keyword evidence="2" id="KW-0560">Oxidoreductase</keyword>
<sequence length="169" mass="19144">MLPGFEKHNIAHDKALIARAAVEDFHAEYCAALDGGDIERWPEFFTENCLYRVTEYENVANGFPVGLVYAEGRDMLRDRAVAIARTQMFAPRQMLHFVSNVRILNATDEEIVAQSNYMLLQTLVEGATTMHQAGRLFDRFARNGNVLLLKERQAVYDTAMIANDLAYPV</sequence>
<protein>
    <submittedName>
        <fullName evidence="3">Aromatic-ring-hydroxylating dioxygenase subunit beta</fullName>
    </submittedName>
</protein>
<accession>A0A158AMQ7</accession>
<gene>
    <name evidence="3" type="ORF">AWB82_02603</name>
</gene>
<evidence type="ECO:0000256" key="1">
    <source>
        <dbReference type="ARBA" id="ARBA00009570"/>
    </source>
</evidence>
<proteinExistence type="inferred from homology"/>
<evidence type="ECO:0000313" key="3">
    <source>
        <dbReference type="EMBL" id="SAK59025.1"/>
    </source>
</evidence>
<dbReference type="AlphaFoldDB" id="A0A158AMQ7"/>
<evidence type="ECO:0000313" key="4">
    <source>
        <dbReference type="Proteomes" id="UP000054596"/>
    </source>
</evidence>
<reference evidence="3" key="1">
    <citation type="submission" date="2016-01" db="EMBL/GenBank/DDBJ databases">
        <authorList>
            <person name="Peeters C."/>
        </authorList>
    </citation>
    <scope>NUCLEOTIDE SEQUENCE [LARGE SCALE GENOMIC DNA]</scope>
    <source>
        <strain evidence="3">LMG 29325</strain>
    </source>
</reference>
<dbReference type="EMBL" id="FCOJ02000015">
    <property type="protein sequence ID" value="SAK59025.1"/>
    <property type="molecule type" value="Genomic_DNA"/>
</dbReference>
<comment type="similarity">
    <text evidence="1">Belongs to the bacterial ring-hydroxylating dioxygenase beta subunit family.</text>
</comment>
<dbReference type="InterPro" id="IPR000391">
    <property type="entry name" value="Rng_hydr_dOase-bsu"/>
</dbReference>
<keyword evidence="3" id="KW-0223">Dioxygenase</keyword>
<dbReference type="STRING" id="1777143.AWB82_02603"/>
<dbReference type="SUPFAM" id="SSF54427">
    <property type="entry name" value="NTF2-like"/>
    <property type="match status" value="1"/>
</dbReference>
<evidence type="ECO:0000256" key="2">
    <source>
        <dbReference type="ARBA" id="ARBA00023002"/>
    </source>
</evidence>